<dbReference type="Pfam" id="PF12898">
    <property type="entry name" value="Stc1"/>
    <property type="match status" value="1"/>
</dbReference>
<feature type="compositionally biased region" description="Low complexity" evidence="1">
    <location>
        <begin position="251"/>
        <end position="264"/>
    </location>
</feature>
<gene>
    <name evidence="3" type="ORF">C8A01DRAFT_20793</name>
</gene>
<keyword evidence="4" id="KW-1185">Reference proteome</keyword>
<dbReference type="InterPro" id="IPR024630">
    <property type="entry name" value="Stc1"/>
</dbReference>
<proteinExistence type="predicted"/>
<accession>A0AAN6P5Q0</accession>
<evidence type="ECO:0000259" key="2">
    <source>
        <dbReference type="Pfam" id="PF12898"/>
    </source>
</evidence>
<reference evidence="4" key="1">
    <citation type="journal article" date="2023" name="Mol. Phylogenet. Evol.">
        <title>Genome-scale phylogeny and comparative genomics of the fungal order Sordariales.</title>
        <authorList>
            <person name="Hensen N."/>
            <person name="Bonometti L."/>
            <person name="Westerberg I."/>
            <person name="Brannstrom I.O."/>
            <person name="Guillou S."/>
            <person name="Cros-Aarteil S."/>
            <person name="Calhoun S."/>
            <person name="Haridas S."/>
            <person name="Kuo A."/>
            <person name="Mondo S."/>
            <person name="Pangilinan J."/>
            <person name="Riley R."/>
            <person name="LaButti K."/>
            <person name="Andreopoulos B."/>
            <person name="Lipzen A."/>
            <person name="Chen C."/>
            <person name="Yan M."/>
            <person name="Daum C."/>
            <person name="Ng V."/>
            <person name="Clum A."/>
            <person name="Steindorff A."/>
            <person name="Ohm R.A."/>
            <person name="Martin F."/>
            <person name="Silar P."/>
            <person name="Natvig D.O."/>
            <person name="Lalanne C."/>
            <person name="Gautier V."/>
            <person name="Ament-Velasquez S.L."/>
            <person name="Kruys A."/>
            <person name="Hutchinson M.I."/>
            <person name="Powell A.J."/>
            <person name="Barry K."/>
            <person name="Miller A.N."/>
            <person name="Grigoriev I.V."/>
            <person name="Debuchy R."/>
            <person name="Gladieux P."/>
            <person name="Hiltunen Thoren M."/>
            <person name="Johannesson H."/>
        </authorList>
    </citation>
    <scope>NUCLEOTIDE SEQUENCE [LARGE SCALE GENOMIC DNA]</scope>
    <source>
        <strain evidence="4">CBS 284.82</strain>
    </source>
</reference>
<sequence>MTAGRLRCEHGEWKTRDHFSQSQLRKYDQQARSGNATASQTGIRCTEHTGRQPLELKCNGPCNRWRDLRMFSKSTRRKGTHWCVDCTDWQIRTENGEALPPPGGQLSVEEAAPRPLPPTQAAHLQDEMVSEADVANSDSFFDDGRSDLMSDDQLSEATYSIAEDESDRLDTIIPHLLHQLPARAPHWLIPDMGGLPTGSLRSSTATADSTSVASSDMTVSARGAQGPGPAGVPFNAWGPNGEYARMVKTPTVVSGSTSTQTTRSRQPENLGRNGWAKVPGRKQAPQLPDYLKHDMPEAGDDDDDGLDLESDDGITW</sequence>
<organism evidence="3 4">
    <name type="scientific">Parachaetomium inaequale</name>
    <dbReference type="NCBI Taxonomy" id="2588326"/>
    <lineage>
        <taxon>Eukaryota</taxon>
        <taxon>Fungi</taxon>
        <taxon>Dikarya</taxon>
        <taxon>Ascomycota</taxon>
        <taxon>Pezizomycotina</taxon>
        <taxon>Sordariomycetes</taxon>
        <taxon>Sordariomycetidae</taxon>
        <taxon>Sordariales</taxon>
        <taxon>Chaetomiaceae</taxon>
        <taxon>Parachaetomium</taxon>
    </lineage>
</organism>
<dbReference type="AlphaFoldDB" id="A0AAN6P5Q0"/>
<dbReference type="Proteomes" id="UP001303115">
    <property type="component" value="Unassembled WGS sequence"/>
</dbReference>
<evidence type="ECO:0000313" key="3">
    <source>
        <dbReference type="EMBL" id="KAK4032095.1"/>
    </source>
</evidence>
<comment type="caution">
    <text evidence="3">The sequence shown here is derived from an EMBL/GenBank/DDBJ whole genome shotgun (WGS) entry which is preliminary data.</text>
</comment>
<evidence type="ECO:0000313" key="4">
    <source>
        <dbReference type="Proteomes" id="UP001303115"/>
    </source>
</evidence>
<feature type="compositionally biased region" description="Acidic residues" evidence="1">
    <location>
        <begin position="297"/>
        <end position="316"/>
    </location>
</feature>
<feature type="domain" description="Stc1" evidence="2">
    <location>
        <begin position="7"/>
        <end position="87"/>
    </location>
</feature>
<protein>
    <recommendedName>
        <fullName evidence="2">Stc1 domain-containing protein</fullName>
    </recommendedName>
</protein>
<feature type="region of interest" description="Disordered" evidence="1">
    <location>
        <begin position="251"/>
        <end position="316"/>
    </location>
</feature>
<dbReference type="EMBL" id="MU854650">
    <property type="protein sequence ID" value="KAK4032095.1"/>
    <property type="molecule type" value="Genomic_DNA"/>
</dbReference>
<evidence type="ECO:0000256" key="1">
    <source>
        <dbReference type="SAM" id="MobiDB-lite"/>
    </source>
</evidence>
<name>A0AAN6P5Q0_9PEZI</name>